<gene>
    <name evidence="2" type="ORF">I0K15_13655</name>
</gene>
<evidence type="ECO:0000256" key="1">
    <source>
        <dbReference type="SAM" id="Phobius"/>
    </source>
</evidence>
<accession>A0A7S9QB65</accession>
<dbReference type="Proteomes" id="UP000594800">
    <property type="component" value="Chromosome"/>
</dbReference>
<proteinExistence type="predicted"/>
<organism evidence="2 3">
    <name type="scientific">Pontivivens ytuae</name>
    <dbReference type="NCBI Taxonomy" id="2789856"/>
    <lineage>
        <taxon>Bacteria</taxon>
        <taxon>Pseudomonadati</taxon>
        <taxon>Pseudomonadota</taxon>
        <taxon>Alphaproteobacteria</taxon>
        <taxon>Rhodobacterales</taxon>
        <taxon>Paracoccaceae</taxon>
        <taxon>Pontivivens</taxon>
    </lineage>
</organism>
<dbReference type="RefSeq" id="WP_196102059.1">
    <property type="nucleotide sequence ID" value="NZ_CP064942.1"/>
</dbReference>
<sequence>MPDRTRPLEDVLDDFGETVDQEGTTVGALVHAFEDRPLGVLLTLLSGVLLIPFVGGIPGLPDVAATLMLIFIVQSWVGQKGIWLPKFIANRDVGYDRLKGALSWARPYARRVDSLLKQRLVFLVRSWPARIVISLICAALAFSIYFLGFIPFAMLPAAAAIFAFGLALIGRDGLLALAGYLFTGGTVWLLFRVI</sequence>
<dbReference type="InterPro" id="IPR010331">
    <property type="entry name" value="ExoD"/>
</dbReference>
<feature type="transmembrane region" description="Helical" evidence="1">
    <location>
        <begin position="174"/>
        <end position="191"/>
    </location>
</feature>
<keyword evidence="1" id="KW-0812">Transmembrane</keyword>
<feature type="transmembrane region" description="Helical" evidence="1">
    <location>
        <begin position="127"/>
        <end position="146"/>
    </location>
</feature>
<dbReference type="PANTHER" id="PTHR41795:SF1">
    <property type="entry name" value="EXOPOLYSACCHARIDE SYNTHESIS PROTEIN"/>
    <property type="match status" value="1"/>
</dbReference>
<evidence type="ECO:0000313" key="3">
    <source>
        <dbReference type="Proteomes" id="UP000594800"/>
    </source>
</evidence>
<evidence type="ECO:0000313" key="2">
    <source>
        <dbReference type="EMBL" id="QPH52848.1"/>
    </source>
</evidence>
<keyword evidence="1" id="KW-1133">Transmembrane helix</keyword>
<name>A0A7S9QB65_9RHOB</name>
<keyword evidence="3" id="KW-1185">Reference proteome</keyword>
<dbReference type="KEGG" id="poz:I0K15_13655"/>
<dbReference type="PIRSF" id="PIRSF033239">
    <property type="entry name" value="ExoD"/>
    <property type="match status" value="1"/>
</dbReference>
<keyword evidence="1" id="KW-0472">Membrane</keyword>
<feature type="transmembrane region" description="Helical" evidence="1">
    <location>
        <begin position="38"/>
        <end position="57"/>
    </location>
</feature>
<dbReference type="PANTHER" id="PTHR41795">
    <property type="entry name" value="EXOPOLYSACCHARIDE SYNTHESIS PROTEIN"/>
    <property type="match status" value="1"/>
</dbReference>
<protein>
    <submittedName>
        <fullName evidence="2">Exopolysaccharide biosynthesis protein</fullName>
    </submittedName>
</protein>
<dbReference type="EMBL" id="CP064942">
    <property type="protein sequence ID" value="QPH52848.1"/>
    <property type="molecule type" value="Genomic_DNA"/>
</dbReference>
<dbReference type="Pfam" id="PF06055">
    <property type="entry name" value="ExoD"/>
    <property type="match status" value="1"/>
</dbReference>
<reference evidence="2 3" key="1">
    <citation type="submission" date="2020-11" db="EMBL/GenBank/DDBJ databases">
        <title>Description of Pontivivens ytuae sp. nov. isolated from deep sea sediment of Mariana Trench.</title>
        <authorList>
            <person name="Wang Z."/>
            <person name="Sun Q.-L."/>
            <person name="Xu X.-D."/>
            <person name="Tang Y.-Z."/>
            <person name="Zhang J."/>
        </authorList>
    </citation>
    <scope>NUCLEOTIDE SEQUENCE [LARGE SCALE GENOMIC DNA]</scope>
    <source>
        <strain evidence="2 3">MT2928</strain>
    </source>
</reference>
<dbReference type="AlphaFoldDB" id="A0A7S9QB65"/>